<dbReference type="AlphaFoldDB" id="A0A067MQ01"/>
<keyword evidence="2" id="KW-1133">Transmembrane helix</keyword>
<keyword evidence="2" id="KW-0812">Transmembrane</keyword>
<name>A0A067MQ01_BOTB1</name>
<accession>A0A067MQ01</accession>
<dbReference type="Pfam" id="PF06979">
    <property type="entry name" value="TMEM70"/>
    <property type="match status" value="1"/>
</dbReference>
<reference evidence="4" key="1">
    <citation type="journal article" date="2014" name="Proc. Natl. Acad. Sci. U.S.A.">
        <title>Extensive sampling of basidiomycete genomes demonstrates inadequacy of the white-rot/brown-rot paradigm for wood decay fungi.</title>
        <authorList>
            <person name="Riley R."/>
            <person name="Salamov A.A."/>
            <person name="Brown D.W."/>
            <person name="Nagy L.G."/>
            <person name="Floudas D."/>
            <person name="Held B.W."/>
            <person name="Levasseur A."/>
            <person name="Lombard V."/>
            <person name="Morin E."/>
            <person name="Otillar R."/>
            <person name="Lindquist E.A."/>
            <person name="Sun H."/>
            <person name="LaButti K.M."/>
            <person name="Schmutz J."/>
            <person name="Jabbour D."/>
            <person name="Luo H."/>
            <person name="Baker S.E."/>
            <person name="Pisabarro A.G."/>
            <person name="Walton J.D."/>
            <person name="Blanchette R.A."/>
            <person name="Henrissat B."/>
            <person name="Martin F."/>
            <person name="Cullen D."/>
            <person name="Hibbett D.S."/>
            <person name="Grigoriev I.V."/>
        </authorList>
    </citation>
    <scope>NUCLEOTIDE SEQUENCE [LARGE SCALE GENOMIC DNA]</scope>
    <source>
        <strain evidence="4">FD-172 SS1</strain>
    </source>
</reference>
<sequence>MTPSLTLRTLVATAIHAPNARAAPSFALPSVCRYYSQAKPSTRKSTAPLREATRHRKNATNTAVGAGISSDGTILAQGGNTQGDPPLYEVKPPWYIKWMWVLVGTTVIWTGTASELVWNEWTQRVVTANPDDPSREKIDYVPRPIYQRAALCGFIIFGGVACAAGLFLVRARTVTRLVLRGNDVTISTWGDWRGRGRVVEKQLCTIQGGNSARAEEMTLNVVGVRGRYRVSLKGASVNGRPGGVWDVRRGLQGHWHGVALRGKWVEGASEGEWS</sequence>
<dbReference type="InParanoid" id="A0A067MQ01"/>
<dbReference type="Proteomes" id="UP000027195">
    <property type="component" value="Unassembled WGS sequence"/>
</dbReference>
<evidence type="ECO:0000313" key="4">
    <source>
        <dbReference type="Proteomes" id="UP000027195"/>
    </source>
</evidence>
<dbReference type="EMBL" id="KL198040">
    <property type="protein sequence ID" value="KDQ13952.1"/>
    <property type="molecule type" value="Genomic_DNA"/>
</dbReference>
<evidence type="ECO:0000256" key="2">
    <source>
        <dbReference type="SAM" id="Phobius"/>
    </source>
</evidence>
<keyword evidence="2" id="KW-0472">Membrane</keyword>
<dbReference type="HOGENOM" id="CLU_1015604_0_0_1"/>
<protein>
    <submittedName>
        <fullName evidence="3">Uncharacterized protein</fullName>
    </submittedName>
</protein>
<gene>
    <name evidence="3" type="ORF">BOTBODRAFT_55694</name>
</gene>
<keyword evidence="4" id="KW-1185">Reference proteome</keyword>
<proteinExistence type="predicted"/>
<feature type="region of interest" description="Disordered" evidence="1">
    <location>
        <begin position="42"/>
        <end position="63"/>
    </location>
</feature>
<dbReference type="InterPro" id="IPR045325">
    <property type="entry name" value="TMEM70/TMEM186/TMEM223"/>
</dbReference>
<organism evidence="3 4">
    <name type="scientific">Botryobasidium botryosum (strain FD-172 SS1)</name>
    <dbReference type="NCBI Taxonomy" id="930990"/>
    <lineage>
        <taxon>Eukaryota</taxon>
        <taxon>Fungi</taxon>
        <taxon>Dikarya</taxon>
        <taxon>Basidiomycota</taxon>
        <taxon>Agaricomycotina</taxon>
        <taxon>Agaricomycetes</taxon>
        <taxon>Cantharellales</taxon>
        <taxon>Botryobasidiaceae</taxon>
        <taxon>Botryobasidium</taxon>
    </lineage>
</organism>
<feature type="transmembrane region" description="Helical" evidence="2">
    <location>
        <begin position="145"/>
        <end position="169"/>
    </location>
</feature>
<dbReference type="OrthoDB" id="2607755at2759"/>
<evidence type="ECO:0000256" key="1">
    <source>
        <dbReference type="SAM" id="MobiDB-lite"/>
    </source>
</evidence>
<evidence type="ECO:0000313" key="3">
    <source>
        <dbReference type="EMBL" id="KDQ13952.1"/>
    </source>
</evidence>